<organismHost>
    <name type="scientific">Paramecium bursaria</name>
    <dbReference type="NCBI Taxonomy" id="74790"/>
</organismHost>
<evidence type="ECO:0000313" key="1">
    <source>
        <dbReference type="EMBL" id="ABT13577.1"/>
    </source>
</evidence>
<dbReference type="Proteomes" id="UP000246715">
    <property type="component" value="Segment"/>
</dbReference>
<gene>
    <name evidence="1" type="primary">M023L</name>
    <name evidence="1" type="ORF">MT325_M023L</name>
</gene>
<dbReference type="EMBL" id="DQ491001">
    <property type="protein sequence ID" value="ABT13577.1"/>
    <property type="molecule type" value="Genomic_DNA"/>
</dbReference>
<reference evidence="1 2" key="1">
    <citation type="journal article" date="2007" name="Virology">
        <title>Sequence and annotation of the 314-kb MT325 and the 321-kb FR483 viruses that infect Chlorella Pbi.</title>
        <authorList>
            <person name="Fitzgerald L.A."/>
            <person name="Graves M.V."/>
            <person name="Li X."/>
            <person name="Feldblyum T."/>
            <person name="Hartigan J."/>
            <person name="Van Etten J.L."/>
        </authorList>
    </citation>
    <scope>NUCLEOTIDE SEQUENCE [LARGE SCALE GENOMIC DNA]</scope>
    <source>
        <strain evidence="1 2">MT325</strain>
    </source>
</reference>
<accession>A7ITA3</accession>
<name>A7ITA3_PBCVM</name>
<organism evidence="1 2">
    <name type="scientific">Paramecium bursaria Chlorella virus MT325</name>
    <name type="common">PBCV-MT325</name>
    <dbReference type="NCBI Taxonomy" id="346932"/>
    <lineage>
        <taxon>Viruses</taxon>
        <taxon>Varidnaviria</taxon>
        <taxon>Bamfordvirae</taxon>
        <taxon>Nucleocytoviricota</taxon>
        <taxon>Megaviricetes</taxon>
        <taxon>Algavirales</taxon>
        <taxon>Phycodnaviridae</taxon>
        <taxon>Chlorovirus</taxon>
        <taxon>Chlorovirus conductrix</taxon>
        <taxon>Paramecium bursaria Chlorella virus A1</taxon>
    </lineage>
</organism>
<proteinExistence type="predicted"/>
<sequence length="73" mass="8574">MFTWNNVFVVCNDCCNSISQRSAYVTNVFCCLTPVSYRQKEHMIQNYTVYNNLSSIIRHDIAHRVSHRLAFGR</sequence>
<protein>
    <submittedName>
        <fullName evidence="1">Uncharacterized protein M023L</fullName>
    </submittedName>
</protein>
<evidence type="ECO:0000313" key="2">
    <source>
        <dbReference type="Proteomes" id="UP000246715"/>
    </source>
</evidence>